<evidence type="ECO:0000313" key="11">
    <source>
        <dbReference type="Proteomes" id="UP001208649"/>
    </source>
</evidence>
<dbReference type="InterPro" id="IPR039426">
    <property type="entry name" value="TonB-dep_rcpt-like"/>
</dbReference>
<evidence type="ECO:0000256" key="4">
    <source>
        <dbReference type="ARBA" id="ARBA00022692"/>
    </source>
</evidence>
<evidence type="ECO:0000256" key="8">
    <source>
        <dbReference type="SAM" id="SignalP"/>
    </source>
</evidence>
<name>A0ABT2W6N0_9FLAO</name>
<evidence type="ECO:0000256" key="6">
    <source>
        <dbReference type="ARBA" id="ARBA00023237"/>
    </source>
</evidence>
<organism evidence="10 11">
    <name type="scientific">Chryseobacterium edaphi</name>
    <dbReference type="NCBI Taxonomy" id="2976532"/>
    <lineage>
        <taxon>Bacteria</taxon>
        <taxon>Pseudomonadati</taxon>
        <taxon>Bacteroidota</taxon>
        <taxon>Flavobacteriia</taxon>
        <taxon>Flavobacteriales</taxon>
        <taxon>Weeksellaceae</taxon>
        <taxon>Chryseobacterium group</taxon>
        <taxon>Chryseobacterium</taxon>
    </lineage>
</organism>
<evidence type="ECO:0000256" key="3">
    <source>
        <dbReference type="ARBA" id="ARBA00022452"/>
    </source>
</evidence>
<accession>A0ABT2W6N0</accession>
<keyword evidence="5 7" id="KW-0472">Membrane</keyword>
<dbReference type="NCBIfam" id="TIGR04057">
    <property type="entry name" value="SusC_RagA_signa"/>
    <property type="match status" value="1"/>
</dbReference>
<evidence type="ECO:0000259" key="9">
    <source>
        <dbReference type="Pfam" id="PF07715"/>
    </source>
</evidence>
<dbReference type="Gene3D" id="2.40.170.20">
    <property type="entry name" value="TonB-dependent receptor, beta-barrel domain"/>
    <property type="match status" value="1"/>
</dbReference>
<comment type="caution">
    <text evidence="10">The sequence shown here is derived from an EMBL/GenBank/DDBJ whole genome shotgun (WGS) entry which is preliminary data.</text>
</comment>
<dbReference type="Pfam" id="PF07715">
    <property type="entry name" value="Plug"/>
    <property type="match status" value="1"/>
</dbReference>
<dbReference type="NCBIfam" id="TIGR04056">
    <property type="entry name" value="OMP_RagA_SusC"/>
    <property type="match status" value="1"/>
</dbReference>
<keyword evidence="4 7" id="KW-0812">Transmembrane</keyword>
<dbReference type="RefSeq" id="WP_263003311.1">
    <property type="nucleotide sequence ID" value="NZ_JAOTEM010000002.1"/>
</dbReference>
<proteinExistence type="inferred from homology"/>
<reference evidence="11" key="1">
    <citation type="submission" date="2023-07" db="EMBL/GenBank/DDBJ databases">
        <title>Chryseobacterium sp. strain PBS4-4 Genome sequencing and assembly.</title>
        <authorList>
            <person name="Jung Y."/>
        </authorList>
    </citation>
    <scope>NUCLEOTIDE SEQUENCE [LARGE SCALE GENOMIC DNA]</scope>
    <source>
        <strain evidence="11">PBS4-4</strain>
    </source>
</reference>
<evidence type="ECO:0000313" key="10">
    <source>
        <dbReference type="EMBL" id="MCU7617859.1"/>
    </source>
</evidence>
<dbReference type="EMBL" id="JAOTEM010000002">
    <property type="protein sequence ID" value="MCU7617859.1"/>
    <property type="molecule type" value="Genomic_DNA"/>
</dbReference>
<evidence type="ECO:0000256" key="5">
    <source>
        <dbReference type="ARBA" id="ARBA00023136"/>
    </source>
</evidence>
<keyword evidence="6 7" id="KW-0998">Cell outer membrane</keyword>
<evidence type="ECO:0000256" key="7">
    <source>
        <dbReference type="PROSITE-ProRule" id="PRU01360"/>
    </source>
</evidence>
<dbReference type="Gene3D" id="2.170.130.10">
    <property type="entry name" value="TonB-dependent receptor, plug domain"/>
    <property type="match status" value="1"/>
</dbReference>
<feature type="domain" description="TonB-dependent receptor plug" evidence="9">
    <location>
        <begin position="54"/>
        <end position="160"/>
    </location>
</feature>
<dbReference type="InterPro" id="IPR037066">
    <property type="entry name" value="Plug_dom_sf"/>
</dbReference>
<gene>
    <name evidence="10" type="ORF">NZ698_11670</name>
</gene>
<dbReference type="InterPro" id="IPR023997">
    <property type="entry name" value="TonB-dep_OMP_SusC/RagA_CS"/>
</dbReference>
<comment type="similarity">
    <text evidence="7">Belongs to the TonB-dependent receptor family.</text>
</comment>
<dbReference type="InterPro" id="IPR023996">
    <property type="entry name" value="TonB-dep_OMP_SusC/RagA"/>
</dbReference>
<keyword evidence="3 7" id="KW-1134">Transmembrane beta strand</keyword>
<sequence>MNVKLSVLSAGVLFFIGGQSLLAQETATKKDTLETKIDEVVILGYSKTSSKPKDNTATVTISGERLENRPNSSFLSSLQGEVAGLSVSTTSGSPGSAKIDLIIRGVSSINSQSDPLFVIDGMISNAVQYRNINPSDIESMSFLKDAGATSIYGNRGANGVVIIKTKSAKFGNRFGVTYNGTIGISTLPQTKYDLSNSQQLLTIQRAAGQGQGVGMTDAQIAGYSTNTDWKKVLFRQGLTQNHDVAMAFGGENIANYTSFGYMNQEGVVPTTDFQRFTLRNNFNGKSKNQKFTFGANVGVAFSKRHQLDQETSTTIDANVVQNPLLVGITALPTLASGQFSSGQALFNSIGSDFGNGKNVYVLEDVLKGTLPNELTETSILTNFNASYKLTDELTISNRSGVDYKYGTRTFARTPQSYLAIVVASTSATAAVPNPFGGSESMTKTNEFNFNSVTSMNFHKIFNEDHTLDAGVYFDYVKTHYSATGQTQNGLNPLNYVFGAGTGYVPFDVNNPTFYRPTISASKVTAGTLAYFGSLDYDYKGKYGVGGVVRRDASYRFVGDYKWATFWSVSGRWNVDQENFMEGSGFDMLKLRGSYGTQGNQMIVAAAYGTNPLLVGTNLVRNTNTVGLGYNNINGAYYTSVIGNPTAQWEEISQFNVGLDFKTLKGRLEGTFDYYKKKTDKLYNDINLSAITSLYGINGNNGSMQNEGVEGMLRYTLLKNENARFTVFANAAYNKSKILSLVKGDETGTIRNVVGGQLAEWTLVRYAGVNASNGNLLFLDKDGNLTEDPNPNTDAVATGKNYLPKWTGGFGFNSEYKGFFLDVNFTFQQGAWRYDNQMDYVYDATTVGGYNVSSDLLNAWTPTNTNTNIPSLSAANAALSGSSDRFLRDASFIRLKNVVLGYSLPKSVLENTGIKGAKLFIQGENLLTWTKWKGYDPEPVFTVSTSVYPNVRTISVGASVDF</sequence>
<dbReference type="PROSITE" id="PS52016">
    <property type="entry name" value="TONB_DEPENDENT_REC_3"/>
    <property type="match status" value="1"/>
</dbReference>
<feature type="signal peptide" evidence="8">
    <location>
        <begin position="1"/>
        <end position="23"/>
    </location>
</feature>
<dbReference type="InterPro" id="IPR012910">
    <property type="entry name" value="Plug_dom"/>
</dbReference>
<dbReference type="Proteomes" id="UP001208649">
    <property type="component" value="Unassembled WGS sequence"/>
</dbReference>
<feature type="chain" id="PRO_5046035367" evidence="8">
    <location>
        <begin position="24"/>
        <end position="961"/>
    </location>
</feature>
<keyword evidence="8" id="KW-0732">Signal</keyword>
<keyword evidence="2 7" id="KW-0813">Transport</keyword>
<evidence type="ECO:0000256" key="1">
    <source>
        <dbReference type="ARBA" id="ARBA00004571"/>
    </source>
</evidence>
<protein>
    <submittedName>
        <fullName evidence="10">SusC/RagA family TonB-linked outer membrane protein</fullName>
    </submittedName>
</protein>
<comment type="subcellular location">
    <subcellularLocation>
        <location evidence="1 7">Cell outer membrane</location>
        <topology evidence="1 7">Multi-pass membrane protein</topology>
    </subcellularLocation>
</comment>
<evidence type="ECO:0000256" key="2">
    <source>
        <dbReference type="ARBA" id="ARBA00022448"/>
    </source>
</evidence>
<dbReference type="InterPro" id="IPR036942">
    <property type="entry name" value="Beta-barrel_TonB_sf"/>
</dbReference>
<dbReference type="SUPFAM" id="SSF56935">
    <property type="entry name" value="Porins"/>
    <property type="match status" value="1"/>
</dbReference>
<keyword evidence="11" id="KW-1185">Reference proteome</keyword>